<dbReference type="RefSeq" id="WP_018705428.1">
    <property type="nucleotide sequence ID" value="NZ_BOQT01000001.1"/>
</dbReference>
<reference evidence="1 2" key="1">
    <citation type="submission" date="2021-03" db="EMBL/GenBank/DDBJ databases">
        <title>Antimicrobial resistance genes in bacteria isolated from Japanese honey, and their potential for conferring macrolide and lincosamide resistance in the American foulbrood pathogen Paenibacillus larvae.</title>
        <authorList>
            <person name="Okamoto M."/>
            <person name="Kumagai M."/>
            <person name="Kanamori H."/>
            <person name="Takamatsu D."/>
        </authorList>
    </citation>
    <scope>NUCLEOTIDE SEQUENCE [LARGE SCALE GENOMIC DNA]</scope>
    <source>
        <strain evidence="1 2">J1TS3</strain>
    </source>
</reference>
<comment type="caution">
    <text evidence="1">The sequence shown here is derived from an EMBL/GenBank/DDBJ whole genome shotgun (WGS) entry which is preliminary data.</text>
</comment>
<name>A0ABQ4K0D9_9BACI</name>
<sequence length="184" mass="21307">MKTAVLFGACQPFGFELCSQLLEKGYDVCAIDHSEWITDEQEENWLLIGRNANLRYMELENSEDSIQQILNGEHCLYIIPTVDYLKRSNINARNQLIFQLERFSERTKTKESLFVIHPPVTERKQTSFARKLNGLFEALKKIHNVMEYCPSDAYASGFHENILSDAAKEVVTLMEKQKLLENNN</sequence>
<evidence type="ECO:0000313" key="1">
    <source>
        <dbReference type="EMBL" id="GIN19234.1"/>
    </source>
</evidence>
<proteinExistence type="predicted"/>
<organism evidence="1 2">
    <name type="scientific">Siminovitchia fordii</name>
    <dbReference type="NCBI Taxonomy" id="254759"/>
    <lineage>
        <taxon>Bacteria</taxon>
        <taxon>Bacillati</taxon>
        <taxon>Bacillota</taxon>
        <taxon>Bacilli</taxon>
        <taxon>Bacillales</taxon>
        <taxon>Bacillaceae</taxon>
        <taxon>Siminovitchia</taxon>
    </lineage>
</organism>
<accession>A0ABQ4K0D9</accession>
<dbReference type="InterPro" id="IPR036291">
    <property type="entry name" value="NAD(P)-bd_dom_sf"/>
</dbReference>
<gene>
    <name evidence="1" type="ORF">J1TS3_03680</name>
</gene>
<dbReference type="SUPFAM" id="SSF51735">
    <property type="entry name" value="NAD(P)-binding Rossmann-fold domains"/>
    <property type="match status" value="1"/>
</dbReference>
<evidence type="ECO:0000313" key="2">
    <source>
        <dbReference type="Proteomes" id="UP000680279"/>
    </source>
</evidence>
<protein>
    <submittedName>
        <fullName evidence="1">Uncharacterized protein</fullName>
    </submittedName>
</protein>
<dbReference type="Proteomes" id="UP000680279">
    <property type="component" value="Unassembled WGS sequence"/>
</dbReference>
<keyword evidence="2" id="KW-1185">Reference proteome</keyword>
<dbReference type="EMBL" id="BOQT01000001">
    <property type="protein sequence ID" value="GIN19234.1"/>
    <property type="molecule type" value="Genomic_DNA"/>
</dbReference>